<dbReference type="Proteomes" id="UP001172155">
    <property type="component" value="Unassembled WGS sequence"/>
</dbReference>
<name>A0AA40K365_9PEZI</name>
<gene>
    <name evidence="1" type="ORF">B0T18DRAFT_199441</name>
</gene>
<protein>
    <submittedName>
        <fullName evidence="1">Uncharacterized protein</fullName>
    </submittedName>
</protein>
<dbReference type="EMBL" id="JAUKUD010000005">
    <property type="protein sequence ID" value="KAK0744224.1"/>
    <property type="molecule type" value="Genomic_DNA"/>
</dbReference>
<accession>A0AA40K365</accession>
<reference evidence="1" key="1">
    <citation type="submission" date="2023-06" db="EMBL/GenBank/DDBJ databases">
        <title>Genome-scale phylogeny and comparative genomics of the fungal order Sordariales.</title>
        <authorList>
            <consortium name="Lawrence Berkeley National Laboratory"/>
            <person name="Hensen N."/>
            <person name="Bonometti L."/>
            <person name="Westerberg I."/>
            <person name="Brannstrom I.O."/>
            <person name="Guillou S."/>
            <person name="Cros-Aarteil S."/>
            <person name="Calhoun S."/>
            <person name="Haridas S."/>
            <person name="Kuo A."/>
            <person name="Mondo S."/>
            <person name="Pangilinan J."/>
            <person name="Riley R."/>
            <person name="LaButti K."/>
            <person name="Andreopoulos B."/>
            <person name="Lipzen A."/>
            <person name="Chen C."/>
            <person name="Yanf M."/>
            <person name="Daum C."/>
            <person name="Ng V."/>
            <person name="Clum A."/>
            <person name="Steindorff A."/>
            <person name="Ohm R."/>
            <person name="Martin F."/>
            <person name="Silar P."/>
            <person name="Natvig D."/>
            <person name="Lalanne C."/>
            <person name="Gautier V."/>
            <person name="Ament-velasquez S.L."/>
            <person name="Kruys A."/>
            <person name="Hutchinson M.I."/>
            <person name="Powell A.J."/>
            <person name="Barry K."/>
            <person name="Miller A.N."/>
            <person name="Grigoriev I.V."/>
            <person name="Debuchy R."/>
            <person name="Gladieux P."/>
            <person name="Thoren M.H."/>
            <person name="Johannesson H."/>
        </authorList>
    </citation>
    <scope>NUCLEOTIDE SEQUENCE</scope>
    <source>
        <strain evidence="1">SMH3187-1</strain>
    </source>
</reference>
<organism evidence="1 2">
    <name type="scientific">Schizothecium vesticola</name>
    <dbReference type="NCBI Taxonomy" id="314040"/>
    <lineage>
        <taxon>Eukaryota</taxon>
        <taxon>Fungi</taxon>
        <taxon>Dikarya</taxon>
        <taxon>Ascomycota</taxon>
        <taxon>Pezizomycotina</taxon>
        <taxon>Sordariomycetes</taxon>
        <taxon>Sordariomycetidae</taxon>
        <taxon>Sordariales</taxon>
        <taxon>Schizotheciaceae</taxon>
        <taxon>Schizothecium</taxon>
    </lineage>
</organism>
<evidence type="ECO:0000313" key="2">
    <source>
        <dbReference type="Proteomes" id="UP001172155"/>
    </source>
</evidence>
<evidence type="ECO:0000313" key="1">
    <source>
        <dbReference type="EMBL" id="KAK0744224.1"/>
    </source>
</evidence>
<proteinExistence type="predicted"/>
<sequence length="232" mass="24361">MGEPGGSRRTVGRGRAAPVRMGVGGVQAVGRRYKKSGNGRLQSHLLFSPHPHKSSCFCSCISFGTITFALKPNNHLRVVTLLTKMMNKFLLLGALPAVLASPPHGVQTTKTVYATTVHTVTSCKPEVTNCPAKKGPVVVTEVVAVSTTVCAVTDIETSTRAPVGCSTATSVSDCVHTITKTAAPATTITKEVEVVSTSTCVHTIPGDKPQTVTTLIPTTYTSLVMIVLDWGC</sequence>
<keyword evidence="2" id="KW-1185">Reference proteome</keyword>
<comment type="caution">
    <text evidence="1">The sequence shown here is derived from an EMBL/GenBank/DDBJ whole genome shotgun (WGS) entry which is preliminary data.</text>
</comment>
<dbReference type="AlphaFoldDB" id="A0AA40K365"/>